<keyword evidence="5" id="KW-0808">Transferase</keyword>
<sequence length="495" mass="56858">MKSPGMAVFKQQKVEDIYEIGEELGSGQFAIVKKCREKSTGVEYAAKFIKKRQSRASRRGVRREEIEREVHILQQILHANIVELHDVYENKTDVVLILELVSGGELFDFLAQKESLSEEEATQFIKQILDGVSYLHTKKIAHFDLKPENIMLLDKNTPIPHIKLIDFGLAHEIEDGVEFKNIFGTPEFVAPEIVNYEPLGLPADMWSVGVITYILLSGASPFLGETKQETLANITAVNYEFDEEFFSHTSDLAKDFIRKLLVKDTRKRLAIQEALTHPWITTHQSKEESKAQQRSRAENTQLKTKRLKEYTLKCHSSMPPNNTYINFERFARVVEDLSGMEQSFSAMAMSHDSLQEDIDALVSIYNEKEAWYKEEHENVRHELSQLKYEYRKIESQKKHLQEDIRVVGDSLASVTGRFLDLQSQYESLSKELSEELRRLQDWTGSFQLERGPYSPGSFDSVYNKDINESLTELLNRSCCEEFLAALNLGVAKSSQ</sequence>
<evidence type="ECO:0000256" key="15">
    <source>
        <dbReference type="SAM" id="Coils"/>
    </source>
</evidence>
<evidence type="ECO:0000256" key="2">
    <source>
        <dbReference type="ARBA" id="ARBA00012513"/>
    </source>
</evidence>
<evidence type="ECO:0000256" key="14">
    <source>
        <dbReference type="RuleBase" id="RU000304"/>
    </source>
</evidence>
<dbReference type="GO" id="GO:0035556">
    <property type="term" value="P:intracellular signal transduction"/>
    <property type="evidence" value="ECO:0007669"/>
    <property type="project" value="TreeGrafter"/>
</dbReference>
<comment type="similarity">
    <text evidence="12">Belongs to the protein kinase superfamily. CAMK Ser/Thr protein kinase family. DAP kinase subfamily.</text>
</comment>
<evidence type="ECO:0000256" key="3">
    <source>
        <dbReference type="ARBA" id="ARBA00022527"/>
    </source>
</evidence>
<evidence type="ECO:0000313" key="21">
    <source>
        <dbReference type="RefSeq" id="XP_054858402.1"/>
    </source>
</evidence>
<evidence type="ECO:0000256" key="11">
    <source>
        <dbReference type="ARBA" id="ARBA00048679"/>
    </source>
</evidence>
<dbReference type="InterPro" id="IPR008271">
    <property type="entry name" value="Ser/Thr_kinase_AS"/>
</dbReference>
<comment type="catalytic activity">
    <reaction evidence="10">
        <text>L-threonyl-[protein] + ATP = O-phospho-L-threonyl-[protein] + ADP + H(+)</text>
        <dbReference type="Rhea" id="RHEA:46608"/>
        <dbReference type="Rhea" id="RHEA-COMP:11060"/>
        <dbReference type="Rhea" id="RHEA-COMP:11605"/>
        <dbReference type="ChEBI" id="CHEBI:15378"/>
        <dbReference type="ChEBI" id="CHEBI:30013"/>
        <dbReference type="ChEBI" id="CHEBI:30616"/>
        <dbReference type="ChEBI" id="CHEBI:61977"/>
        <dbReference type="ChEBI" id="CHEBI:456216"/>
        <dbReference type="EC" id="2.7.11.1"/>
    </reaction>
</comment>
<dbReference type="FunFam" id="3.30.200.20:FF:000110">
    <property type="entry name" value="Death-associated kinase 3, isoform CRA_a"/>
    <property type="match status" value="1"/>
</dbReference>
<dbReference type="PROSITE" id="PS00108">
    <property type="entry name" value="PROTEIN_KINASE_ST"/>
    <property type="match status" value="1"/>
</dbReference>
<evidence type="ECO:0000313" key="20">
    <source>
        <dbReference type="RefSeq" id="XP_054858401.1"/>
    </source>
</evidence>
<keyword evidence="8 18" id="KW-0418">Kinase</keyword>
<evidence type="ECO:0000313" key="19">
    <source>
        <dbReference type="RefSeq" id="XP_054858400.1"/>
    </source>
</evidence>
<evidence type="ECO:0000256" key="4">
    <source>
        <dbReference type="ARBA" id="ARBA00022553"/>
    </source>
</evidence>
<keyword evidence="17" id="KW-1185">Reference proteome</keyword>
<evidence type="ECO:0000256" key="5">
    <source>
        <dbReference type="ARBA" id="ARBA00022679"/>
    </source>
</evidence>
<evidence type="ECO:0000313" key="18">
    <source>
        <dbReference type="RefSeq" id="XP_054858399.1"/>
    </source>
</evidence>
<dbReference type="Gene3D" id="3.30.200.20">
    <property type="entry name" value="Phosphorylase Kinase, domain 1"/>
    <property type="match status" value="1"/>
</dbReference>
<dbReference type="GO" id="GO:0005737">
    <property type="term" value="C:cytoplasm"/>
    <property type="evidence" value="ECO:0007669"/>
    <property type="project" value="TreeGrafter"/>
</dbReference>
<dbReference type="PROSITE" id="PS00107">
    <property type="entry name" value="PROTEIN_KINASE_ATP"/>
    <property type="match status" value="1"/>
</dbReference>
<dbReference type="Gene3D" id="1.10.510.10">
    <property type="entry name" value="Transferase(Phosphotransferase) domain 1"/>
    <property type="match status" value="1"/>
</dbReference>
<keyword evidence="7 13" id="KW-0547">Nucleotide-binding</keyword>
<dbReference type="AlphaFoldDB" id="A0AA97KHD4"/>
<dbReference type="SUPFAM" id="SSF56112">
    <property type="entry name" value="Protein kinase-like (PK-like)"/>
    <property type="match status" value="1"/>
</dbReference>
<dbReference type="GO" id="GO:0006915">
    <property type="term" value="P:apoptotic process"/>
    <property type="evidence" value="ECO:0007669"/>
    <property type="project" value="UniProtKB-KW"/>
</dbReference>
<dbReference type="GO" id="GO:0004674">
    <property type="term" value="F:protein serine/threonine kinase activity"/>
    <property type="evidence" value="ECO:0007669"/>
    <property type="project" value="UniProtKB-KW"/>
</dbReference>
<evidence type="ECO:0000256" key="12">
    <source>
        <dbReference type="ARBA" id="ARBA00060827"/>
    </source>
</evidence>
<evidence type="ECO:0000256" key="13">
    <source>
        <dbReference type="PROSITE-ProRule" id="PRU10141"/>
    </source>
</evidence>
<dbReference type="RefSeq" id="XP_054858399.1">
    <property type="nucleotide sequence ID" value="XM_055002424.1"/>
</dbReference>
<evidence type="ECO:0000256" key="1">
    <source>
        <dbReference type="ARBA" id="ARBA00001946"/>
    </source>
</evidence>
<keyword evidence="4" id="KW-0597">Phosphoprotein</keyword>
<protein>
    <recommendedName>
        <fullName evidence="2">non-specific serine/threonine protein kinase</fullName>
        <ecNumber evidence="2">2.7.11.1</ecNumber>
    </recommendedName>
</protein>
<evidence type="ECO:0000313" key="17">
    <source>
        <dbReference type="Proteomes" id="UP001190640"/>
    </source>
</evidence>
<keyword evidence="9 13" id="KW-0067">ATP-binding</keyword>
<organism evidence="17 19">
    <name type="scientific">Eublepharis macularius</name>
    <name type="common">Leopard gecko</name>
    <name type="synonym">Cyrtodactylus macularius</name>
    <dbReference type="NCBI Taxonomy" id="481883"/>
    <lineage>
        <taxon>Eukaryota</taxon>
        <taxon>Metazoa</taxon>
        <taxon>Chordata</taxon>
        <taxon>Craniata</taxon>
        <taxon>Vertebrata</taxon>
        <taxon>Euteleostomi</taxon>
        <taxon>Lepidosauria</taxon>
        <taxon>Squamata</taxon>
        <taxon>Bifurcata</taxon>
        <taxon>Gekkota</taxon>
        <taxon>Eublepharidae</taxon>
        <taxon>Eublepharinae</taxon>
        <taxon>Eublepharis</taxon>
    </lineage>
</organism>
<evidence type="ECO:0000256" key="8">
    <source>
        <dbReference type="ARBA" id="ARBA00022777"/>
    </source>
</evidence>
<dbReference type="GO" id="GO:0005524">
    <property type="term" value="F:ATP binding"/>
    <property type="evidence" value="ECO:0007669"/>
    <property type="project" value="UniProtKB-UniRule"/>
</dbReference>
<dbReference type="FunFam" id="1.10.510.10:FF:000250">
    <property type="entry name" value="Death-associated protein kinase 3"/>
    <property type="match status" value="1"/>
</dbReference>
<feature type="coiled-coil region" evidence="15">
    <location>
        <begin position="376"/>
        <end position="438"/>
    </location>
</feature>
<comment type="cofactor">
    <cofactor evidence="1">
        <name>Mg(2+)</name>
        <dbReference type="ChEBI" id="CHEBI:18420"/>
    </cofactor>
</comment>
<dbReference type="EC" id="2.7.11.1" evidence="2"/>
<dbReference type="Gene3D" id="1.10.287.1490">
    <property type="match status" value="1"/>
</dbReference>
<evidence type="ECO:0000256" key="10">
    <source>
        <dbReference type="ARBA" id="ARBA00047899"/>
    </source>
</evidence>
<dbReference type="RefSeq" id="XP_054858400.1">
    <property type="nucleotide sequence ID" value="XM_055002425.1"/>
</dbReference>
<feature type="domain" description="Protein kinase" evidence="16">
    <location>
        <begin position="18"/>
        <end position="280"/>
    </location>
</feature>
<dbReference type="InterPro" id="IPR000719">
    <property type="entry name" value="Prot_kinase_dom"/>
</dbReference>
<reference evidence="18 19" key="1">
    <citation type="submission" date="2025-04" db="UniProtKB">
        <authorList>
            <consortium name="RefSeq"/>
        </authorList>
    </citation>
    <scope>IDENTIFICATION</scope>
    <source>
        <tissue evidence="18 19">Blood</tissue>
    </source>
</reference>
<evidence type="ECO:0000256" key="6">
    <source>
        <dbReference type="ARBA" id="ARBA00022703"/>
    </source>
</evidence>
<keyword evidence="15" id="KW-0175">Coiled coil</keyword>
<keyword evidence="3 14" id="KW-0723">Serine/threonine-protein kinase</keyword>
<accession>A0AA97KHD4</accession>
<dbReference type="Pfam" id="PF00069">
    <property type="entry name" value="Pkinase"/>
    <property type="match status" value="1"/>
</dbReference>
<dbReference type="GeneID" id="129345330"/>
<evidence type="ECO:0000256" key="7">
    <source>
        <dbReference type="ARBA" id="ARBA00022741"/>
    </source>
</evidence>
<gene>
    <name evidence="18 19 20 21" type="primary">DAPK2</name>
</gene>
<name>A0AA97KHD4_EUBMA</name>
<dbReference type="PANTHER" id="PTHR24342">
    <property type="entry name" value="SERINE/THREONINE-PROTEIN KINASE 17"/>
    <property type="match status" value="1"/>
</dbReference>
<dbReference type="InterPro" id="IPR017441">
    <property type="entry name" value="Protein_kinase_ATP_BS"/>
</dbReference>
<dbReference type="PROSITE" id="PS50011">
    <property type="entry name" value="PROTEIN_KINASE_DOM"/>
    <property type="match status" value="1"/>
</dbReference>
<comment type="catalytic activity">
    <reaction evidence="11">
        <text>L-seryl-[protein] + ATP = O-phospho-L-seryl-[protein] + ADP + H(+)</text>
        <dbReference type="Rhea" id="RHEA:17989"/>
        <dbReference type="Rhea" id="RHEA-COMP:9863"/>
        <dbReference type="Rhea" id="RHEA-COMP:11604"/>
        <dbReference type="ChEBI" id="CHEBI:15378"/>
        <dbReference type="ChEBI" id="CHEBI:29999"/>
        <dbReference type="ChEBI" id="CHEBI:30616"/>
        <dbReference type="ChEBI" id="CHEBI:83421"/>
        <dbReference type="ChEBI" id="CHEBI:456216"/>
        <dbReference type="EC" id="2.7.11.1"/>
    </reaction>
</comment>
<evidence type="ECO:0000256" key="9">
    <source>
        <dbReference type="ARBA" id="ARBA00022840"/>
    </source>
</evidence>
<dbReference type="InterPro" id="IPR011009">
    <property type="entry name" value="Kinase-like_dom_sf"/>
</dbReference>
<dbReference type="SMART" id="SM00220">
    <property type="entry name" value="S_TKc"/>
    <property type="match status" value="1"/>
</dbReference>
<dbReference type="GO" id="GO:0005634">
    <property type="term" value="C:nucleus"/>
    <property type="evidence" value="ECO:0007669"/>
    <property type="project" value="TreeGrafter"/>
</dbReference>
<keyword evidence="6" id="KW-0053">Apoptosis</keyword>
<feature type="binding site" evidence="13">
    <location>
        <position position="51"/>
    </location>
    <ligand>
        <name>ATP</name>
        <dbReference type="ChEBI" id="CHEBI:30616"/>
    </ligand>
</feature>
<dbReference type="Proteomes" id="UP001190640">
    <property type="component" value="Chromosome 18"/>
</dbReference>
<evidence type="ECO:0000259" key="16">
    <source>
        <dbReference type="PROSITE" id="PS50011"/>
    </source>
</evidence>
<dbReference type="PANTHER" id="PTHR24342:SF15">
    <property type="entry name" value="DEATH-ASSOCIATED PROTEIN KINASE 2"/>
    <property type="match status" value="1"/>
</dbReference>
<dbReference type="CTD" id="23604"/>
<dbReference type="RefSeq" id="XP_054858401.1">
    <property type="nucleotide sequence ID" value="XM_055002426.1"/>
</dbReference>
<proteinExistence type="inferred from homology"/>
<dbReference type="KEGG" id="emc:129345330"/>
<dbReference type="GO" id="GO:0043065">
    <property type="term" value="P:positive regulation of apoptotic process"/>
    <property type="evidence" value="ECO:0007669"/>
    <property type="project" value="TreeGrafter"/>
</dbReference>
<dbReference type="RefSeq" id="XP_054858402.1">
    <property type="nucleotide sequence ID" value="XM_055002427.1"/>
</dbReference>